<organism evidence="2 3">
    <name type="scientific">Novosphingobium silvae</name>
    <dbReference type="NCBI Taxonomy" id="2692619"/>
    <lineage>
        <taxon>Bacteria</taxon>
        <taxon>Pseudomonadati</taxon>
        <taxon>Pseudomonadota</taxon>
        <taxon>Alphaproteobacteria</taxon>
        <taxon>Sphingomonadales</taxon>
        <taxon>Sphingomonadaceae</taxon>
        <taxon>Novosphingobium</taxon>
    </lineage>
</organism>
<dbReference type="RefSeq" id="WP_160987259.1">
    <property type="nucleotide sequence ID" value="NZ_WVTD01000022.1"/>
</dbReference>
<dbReference type="InterPro" id="IPR036249">
    <property type="entry name" value="Thioredoxin-like_sf"/>
</dbReference>
<sequence>MKNTPALSELLDECRDSTPEWTPVYDAFVAKLRRGAVAENAPKVGERFLDFAIPDALGRYRSLTELVSDGPIVLSFNRGGWCPFCHGELSAWGERVDALAAAGGRFVTITGEVGGRAERLRDLIGPDASILCDIDHGLALSVGLAFHCDADLQQRYRACGLDLADIYGGPGWILPVPATFVIDREQTVRFAFADPDFRVRAEPDDVIAVVAGLG</sequence>
<comment type="caution">
    <text evidence="2">The sequence shown here is derived from an EMBL/GenBank/DDBJ whole genome shotgun (WGS) entry which is preliminary data.</text>
</comment>
<dbReference type="Gene3D" id="3.40.30.10">
    <property type="entry name" value="Glutaredoxin"/>
    <property type="match status" value="1"/>
</dbReference>
<evidence type="ECO:0000259" key="1">
    <source>
        <dbReference type="PROSITE" id="PS51352"/>
    </source>
</evidence>
<dbReference type="PROSITE" id="PS51352">
    <property type="entry name" value="THIOREDOXIN_2"/>
    <property type="match status" value="1"/>
</dbReference>
<dbReference type="InterPro" id="IPR013766">
    <property type="entry name" value="Thioredoxin_domain"/>
</dbReference>
<dbReference type="GO" id="GO:0016491">
    <property type="term" value="F:oxidoreductase activity"/>
    <property type="evidence" value="ECO:0007669"/>
    <property type="project" value="InterPro"/>
</dbReference>
<dbReference type="EMBL" id="WVTD01000022">
    <property type="protein sequence ID" value="MYL99874.1"/>
    <property type="molecule type" value="Genomic_DNA"/>
</dbReference>
<dbReference type="Pfam" id="PF00578">
    <property type="entry name" value="AhpC-TSA"/>
    <property type="match status" value="1"/>
</dbReference>
<name>A0A7X4GKG2_9SPHN</name>
<keyword evidence="3" id="KW-1185">Reference proteome</keyword>
<reference evidence="2 3" key="1">
    <citation type="submission" date="2019-12" db="EMBL/GenBank/DDBJ databases">
        <authorList>
            <person name="Feng G."/>
            <person name="Zhu H."/>
        </authorList>
    </citation>
    <scope>NUCLEOTIDE SEQUENCE [LARGE SCALE GENOMIC DNA]</scope>
    <source>
        <strain evidence="2 3">FGD1</strain>
    </source>
</reference>
<proteinExistence type="predicted"/>
<dbReference type="CDD" id="cd02970">
    <property type="entry name" value="PRX_like2"/>
    <property type="match status" value="1"/>
</dbReference>
<protein>
    <submittedName>
        <fullName evidence="2">Redoxin domain-containing protein</fullName>
    </submittedName>
</protein>
<dbReference type="InterPro" id="IPR000866">
    <property type="entry name" value="AhpC/TSA"/>
</dbReference>
<dbReference type="AlphaFoldDB" id="A0A7X4GKG2"/>
<accession>A0A7X4GKG2</accession>
<evidence type="ECO:0000313" key="3">
    <source>
        <dbReference type="Proteomes" id="UP000465810"/>
    </source>
</evidence>
<dbReference type="Proteomes" id="UP000465810">
    <property type="component" value="Unassembled WGS sequence"/>
</dbReference>
<evidence type="ECO:0000313" key="2">
    <source>
        <dbReference type="EMBL" id="MYL99874.1"/>
    </source>
</evidence>
<feature type="domain" description="Thioredoxin" evidence="1">
    <location>
        <begin position="42"/>
        <end position="214"/>
    </location>
</feature>
<gene>
    <name evidence="2" type="ORF">GR702_19115</name>
</gene>
<dbReference type="GO" id="GO:0016209">
    <property type="term" value="F:antioxidant activity"/>
    <property type="evidence" value="ECO:0007669"/>
    <property type="project" value="InterPro"/>
</dbReference>
<dbReference type="SUPFAM" id="SSF52833">
    <property type="entry name" value="Thioredoxin-like"/>
    <property type="match status" value="1"/>
</dbReference>